<feature type="region of interest" description="Disordered" evidence="1">
    <location>
        <begin position="1"/>
        <end position="48"/>
    </location>
</feature>
<evidence type="ECO:0000313" key="2">
    <source>
        <dbReference type="EMBL" id="CAH1264063.1"/>
    </source>
</evidence>
<evidence type="ECO:0000256" key="1">
    <source>
        <dbReference type="SAM" id="MobiDB-lite"/>
    </source>
</evidence>
<reference evidence="2" key="1">
    <citation type="submission" date="2022-01" db="EMBL/GenBank/DDBJ databases">
        <authorList>
            <person name="Braso-Vives M."/>
        </authorList>
    </citation>
    <scope>NUCLEOTIDE SEQUENCE</scope>
</reference>
<gene>
    <name evidence="2" type="primary">Hypp2839</name>
    <name evidence="2" type="ORF">BLAG_LOCUS18557</name>
</gene>
<keyword evidence="3" id="KW-1185">Reference proteome</keyword>
<dbReference type="AlphaFoldDB" id="A0A8J9ZY09"/>
<sequence length="68" mass="7534">MSTVVKTKPEEVVPLQKPQEDSQDSNATPADTLTTTHSHCITSHHQERPNIPVSRLTNTELFNAVIRG</sequence>
<evidence type="ECO:0000313" key="3">
    <source>
        <dbReference type="Proteomes" id="UP000838412"/>
    </source>
</evidence>
<dbReference type="Proteomes" id="UP000838412">
    <property type="component" value="Chromosome 4"/>
</dbReference>
<name>A0A8J9ZY09_BRALA</name>
<feature type="compositionally biased region" description="Low complexity" evidence="1">
    <location>
        <begin position="32"/>
        <end position="43"/>
    </location>
</feature>
<organism evidence="2 3">
    <name type="scientific">Branchiostoma lanceolatum</name>
    <name type="common">Common lancelet</name>
    <name type="synonym">Amphioxus lanceolatum</name>
    <dbReference type="NCBI Taxonomy" id="7740"/>
    <lineage>
        <taxon>Eukaryota</taxon>
        <taxon>Metazoa</taxon>
        <taxon>Chordata</taxon>
        <taxon>Cephalochordata</taxon>
        <taxon>Leptocardii</taxon>
        <taxon>Amphioxiformes</taxon>
        <taxon>Branchiostomatidae</taxon>
        <taxon>Branchiostoma</taxon>
    </lineage>
</organism>
<dbReference type="EMBL" id="OV696689">
    <property type="protein sequence ID" value="CAH1264063.1"/>
    <property type="molecule type" value="Genomic_DNA"/>
</dbReference>
<protein>
    <submittedName>
        <fullName evidence="2">Hypp2839 protein</fullName>
    </submittedName>
</protein>
<proteinExistence type="predicted"/>
<accession>A0A8J9ZY09</accession>